<gene>
    <name evidence="2" type="ORF">LOTGIDRAFT_174922</name>
</gene>
<evidence type="ECO:0000259" key="1">
    <source>
        <dbReference type="Pfam" id="PF05050"/>
    </source>
</evidence>
<proteinExistence type="predicted"/>
<dbReference type="EMBL" id="KB201504">
    <property type="protein sequence ID" value="ESO96267.1"/>
    <property type="molecule type" value="Genomic_DNA"/>
</dbReference>
<dbReference type="PANTHER" id="PTHR34203">
    <property type="entry name" value="METHYLTRANSFERASE, FKBM FAMILY PROTEIN"/>
    <property type="match status" value="1"/>
</dbReference>
<organism evidence="2 3">
    <name type="scientific">Lottia gigantea</name>
    <name type="common">Giant owl limpet</name>
    <dbReference type="NCBI Taxonomy" id="225164"/>
    <lineage>
        <taxon>Eukaryota</taxon>
        <taxon>Metazoa</taxon>
        <taxon>Spiralia</taxon>
        <taxon>Lophotrochozoa</taxon>
        <taxon>Mollusca</taxon>
        <taxon>Gastropoda</taxon>
        <taxon>Patellogastropoda</taxon>
        <taxon>Lottioidea</taxon>
        <taxon>Lottiidae</taxon>
        <taxon>Lottia</taxon>
    </lineage>
</organism>
<keyword evidence="3" id="KW-1185">Reference proteome</keyword>
<feature type="domain" description="Methyltransferase FkbM" evidence="1">
    <location>
        <begin position="168"/>
        <end position="349"/>
    </location>
</feature>
<dbReference type="KEGG" id="lgi:LOTGIDRAFT_174922"/>
<evidence type="ECO:0000313" key="3">
    <source>
        <dbReference type="Proteomes" id="UP000030746"/>
    </source>
</evidence>
<dbReference type="NCBIfam" id="TIGR01444">
    <property type="entry name" value="fkbM_fam"/>
    <property type="match status" value="1"/>
</dbReference>
<dbReference type="PANTHER" id="PTHR34203:SF15">
    <property type="entry name" value="SLL1173 PROTEIN"/>
    <property type="match status" value="1"/>
</dbReference>
<dbReference type="InterPro" id="IPR006342">
    <property type="entry name" value="FkbM_mtfrase"/>
</dbReference>
<dbReference type="SUPFAM" id="SSF53335">
    <property type="entry name" value="S-adenosyl-L-methionine-dependent methyltransferases"/>
    <property type="match status" value="1"/>
</dbReference>
<accession>V4AH69</accession>
<dbReference type="HOGENOM" id="CLU_062312_1_0_1"/>
<dbReference type="Gene3D" id="3.40.50.150">
    <property type="entry name" value="Vaccinia Virus protein VP39"/>
    <property type="match status" value="1"/>
</dbReference>
<dbReference type="OrthoDB" id="411251at2759"/>
<dbReference type="RefSeq" id="XP_009053045.1">
    <property type="nucleotide sequence ID" value="XM_009054797.1"/>
</dbReference>
<dbReference type="InterPro" id="IPR052514">
    <property type="entry name" value="SAM-dependent_MTase"/>
</dbReference>
<dbReference type="CTD" id="20242921"/>
<dbReference type="Proteomes" id="UP000030746">
    <property type="component" value="Unassembled WGS sequence"/>
</dbReference>
<dbReference type="AlphaFoldDB" id="V4AH69"/>
<evidence type="ECO:0000313" key="2">
    <source>
        <dbReference type="EMBL" id="ESO96267.1"/>
    </source>
</evidence>
<sequence>MDIREMSKRMQNKDDVERDFLIFYLFKIWYPNVRSEISLKPYIEPIEDEKTFTNMDAKTTSLQPVTAASTTKNTWMPNMTPDYYRLKPEVLKWNKGSWEEWVNFCDGSRGLNSAILKSPAGQIPIYIHNVTVDQLISGSIVEQGSWEGDIMSLIHHFMSRDPELQLIDIGAHIGEYSLMAAKMGRQVIAVDPLWANILRLCTSIDRNSFSPHIKVFYTALSDVRTEVSFVKEKGNLGGTKILVRRNRRQKHVIPQTRLDSNIKLVNTPMKFNKNVIDTVLLDDLLPFVSFKKAFMKIDVEEHENSVLKGGDQFFDSVDIKYVLMEWFQNAKNPRSAKEIIEFMKKHSYSAESPNTNHSPLVYSDFSKWPLTVLWVKH</sequence>
<dbReference type="GeneID" id="20242921"/>
<dbReference type="Pfam" id="PF05050">
    <property type="entry name" value="Methyltransf_21"/>
    <property type="match status" value="1"/>
</dbReference>
<dbReference type="OMA" id="DTEGHEF"/>
<protein>
    <recommendedName>
        <fullName evidence="1">Methyltransferase FkbM domain-containing protein</fullName>
    </recommendedName>
</protein>
<reference evidence="2 3" key="1">
    <citation type="journal article" date="2013" name="Nature">
        <title>Insights into bilaterian evolution from three spiralian genomes.</title>
        <authorList>
            <person name="Simakov O."/>
            <person name="Marletaz F."/>
            <person name="Cho S.J."/>
            <person name="Edsinger-Gonzales E."/>
            <person name="Havlak P."/>
            <person name="Hellsten U."/>
            <person name="Kuo D.H."/>
            <person name="Larsson T."/>
            <person name="Lv J."/>
            <person name="Arendt D."/>
            <person name="Savage R."/>
            <person name="Osoegawa K."/>
            <person name="de Jong P."/>
            <person name="Grimwood J."/>
            <person name="Chapman J.A."/>
            <person name="Shapiro H."/>
            <person name="Aerts A."/>
            <person name="Otillar R.P."/>
            <person name="Terry A.Y."/>
            <person name="Boore J.L."/>
            <person name="Grigoriev I.V."/>
            <person name="Lindberg D.R."/>
            <person name="Seaver E.C."/>
            <person name="Weisblat D.A."/>
            <person name="Putnam N.H."/>
            <person name="Rokhsar D.S."/>
        </authorList>
    </citation>
    <scope>NUCLEOTIDE SEQUENCE [LARGE SCALE GENOMIC DNA]</scope>
</reference>
<dbReference type="InterPro" id="IPR029063">
    <property type="entry name" value="SAM-dependent_MTases_sf"/>
</dbReference>
<name>V4AH69_LOTGI</name>